<evidence type="ECO:0000256" key="2">
    <source>
        <dbReference type="ARBA" id="ARBA00011738"/>
    </source>
</evidence>
<keyword evidence="3 8" id="KW-0819">tRNA processing</keyword>
<comment type="function">
    <text evidence="8">Catalyzes the deamination of adenosine to inosine at the wobble position 34 of tRNA(Arg2).</text>
</comment>
<gene>
    <name evidence="8" type="primary">tadA</name>
    <name evidence="10" type="ORF">GV64_10105</name>
</gene>
<dbReference type="GO" id="GO:0052717">
    <property type="term" value="F:tRNA-specific adenosine-34 deaminase activity"/>
    <property type="evidence" value="ECO:0007669"/>
    <property type="project" value="UniProtKB-UniRule"/>
</dbReference>
<dbReference type="InterPro" id="IPR002125">
    <property type="entry name" value="CMP_dCMP_dom"/>
</dbReference>
<dbReference type="STRING" id="305900.GV64_10105"/>
<evidence type="ECO:0000256" key="1">
    <source>
        <dbReference type="ARBA" id="ARBA00010669"/>
    </source>
</evidence>
<dbReference type="InterPro" id="IPR058535">
    <property type="entry name" value="MafB19-deam"/>
</dbReference>
<dbReference type="EMBL" id="JOJP01000001">
    <property type="protein sequence ID" value="KEI71052.1"/>
    <property type="molecule type" value="Genomic_DNA"/>
</dbReference>
<comment type="similarity">
    <text evidence="1">Belongs to the cytidine and deoxycytidylate deaminase family. ADAT2 subfamily.</text>
</comment>
<evidence type="ECO:0000256" key="4">
    <source>
        <dbReference type="ARBA" id="ARBA00022723"/>
    </source>
</evidence>
<evidence type="ECO:0000313" key="10">
    <source>
        <dbReference type="EMBL" id="KEI71052.1"/>
    </source>
</evidence>
<comment type="caution">
    <text evidence="10">The sequence shown here is derived from an EMBL/GenBank/DDBJ whole genome shotgun (WGS) entry which is preliminary data.</text>
</comment>
<evidence type="ECO:0000259" key="9">
    <source>
        <dbReference type="PROSITE" id="PS51747"/>
    </source>
</evidence>
<dbReference type="InterPro" id="IPR028883">
    <property type="entry name" value="tRNA_aden_deaminase"/>
</dbReference>
<comment type="cofactor">
    <cofactor evidence="8">
        <name>Zn(2+)</name>
        <dbReference type="ChEBI" id="CHEBI:29105"/>
    </cofactor>
    <text evidence="8">Binds 1 zinc ion per subunit.</text>
</comment>
<comment type="subunit">
    <text evidence="2 8">Homodimer.</text>
</comment>
<feature type="binding site" evidence="8">
    <location>
        <position position="52"/>
    </location>
    <ligand>
        <name>Zn(2+)</name>
        <dbReference type="ChEBI" id="CHEBI:29105"/>
        <note>catalytic</note>
    </ligand>
</feature>
<dbReference type="AlphaFoldDB" id="A0A081KA76"/>
<dbReference type="EC" id="3.5.4.33" evidence="8"/>
<sequence>MDDAVWMKEALLEADKGRNLGEVPVGAVVVKDGQIIARACNQPISSCNPVAHAEILALQSAARAIGNYRLVDCDLYVTLEPCTMCAGAIVHSRIRRLIYGAAEPKAGAVHSAARVLEQPQMNHRVEVTGGVLQGECSEMISDFFRFRRQQRREEKRKQPFVEK</sequence>
<evidence type="ECO:0000256" key="8">
    <source>
        <dbReference type="HAMAP-Rule" id="MF_00972"/>
    </source>
</evidence>
<dbReference type="CDD" id="cd01285">
    <property type="entry name" value="nucleoside_deaminase"/>
    <property type="match status" value="1"/>
</dbReference>
<evidence type="ECO:0000256" key="6">
    <source>
        <dbReference type="ARBA" id="ARBA00022833"/>
    </source>
</evidence>
<keyword evidence="5 8" id="KW-0378">Hydrolase</keyword>
<keyword evidence="4 8" id="KW-0479">Metal-binding</keyword>
<dbReference type="PROSITE" id="PS51747">
    <property type="entry name" value="CYT_DCMP_DEAMINASES_2"/>
    <property type="match status" value="1"/>
</dbReference>
<name>A0A081KA76_9GAMM</name>
<dbReference type="PROSITE" id="PS00903">
    <property type="entry name" value="CYT_DCMP_DEAMINASES_1"/>
    <property type="match status" value="1"/>
</dbReference>
<dbReference type="PANTHER" id="PTHR11079:SF202">
    <property type="entry name" value="TRNA-SPECIFIC ADENOSINE DEAMINASE"/>
    <property type="match status" value="1"/>
</dbReference>
<keyword evidence="6 8" id="KW-0862">Zinc</keyword>
<dbReference type="SUPFAM" id="SSF53927">
    <property type="entry name" value="Cytidine deaminase-like"/>
    <property type="match status" value="1"/>
</dbReference>
<dbReference type="FunFam" id="3.40.140.10:FF:000005">
    <property type="entry name" value="tRNA-specific adenosine deaminase"/>
    <property type="match status" value="1"/>
</dbReference>
<dbReference type="InterPro" id="IPR016193">
    <property type="entry name" value="Cytidine_deaminase-like"/>
</dbReference>
<proteinExistence type="inferred from homology"/>
<dbReference type="Pfam" id="PF14437">
    <property type="entry name" value="MafB19-deam"/>
    <property type="match status" value="1"/>
</dbReference>
<dbReference type="PANTHER" id="PTHR11079">
    <property type="entry name" value="CYTOSINE DEAMINASE FAMILY MEMBER"/>
    <property type="match status" value="1"/>
</dbReference>
<comment type="catalytic activity">
    <reaction evidence="7 8">
        <text>adenosine(34) in tRNA + H2O + H(+) = inosine(34) in tRNA + NH4(+)</text>
        <dbReference type="Rhea" id="RHEA:43168"/>
        <dbReference type="Rhea" id="RHEA-COMP:10373"/>
        <dbReference type="Rhea" id="RHEA-COMP:10374"/>
        <dbReference type="ChEBI" id="CHEBI:15377"/>
        <dbReference type="ChEBI" id="CHEBI:15378"/>
        <dbReference type="ChEBI" id="CHEBI:28938"/>
        <dbReference type="ChEBI" id="CHEBI:74411"/>
        <dbReference type="ChEBI" id="CHEBI:82852"/>
        <dbReference type="EC" id="3.5.4.33"/>
    </reaction>
</comment>
<feature type="domain" description="CMP/dCMP-type deaminase" evidence="9">
    <location>
        <begin position="1"/>
        <end position="110"/>
    </location>
</feature>
<dbReference type="eggNOG" id="COG0590">
    <property type="taxonomic scope" value="Bacteria"/>
</dbReference>
<evidence type="ECO:0000256" key="7">
    <source>
        <dbReference type="ARBA" id="ARBA00048045"/>
    </source>
</evidence>
<dbReference type="GO" id="GO:0002100">
    <property type="term" value="P:tRNA wobble adenosine to inosine editing"/>
    <property type="evidence" value="ECO:0007669"/>
    <property type="project" value="UniProtKB-UniRule"/>
</dbReference>
<dbReference type="NCBIfam" id="NF008113">
    <property type="entry name" value="PRK10860.1"/>
    <property type="match status" value="1"/>
</dbReference>
<feature type="binding site" evidence="8">
    <location>
        <position position="85"/>
    </location>
    <ligand>
        <name>Zn(2+)</name>
        <dbReference type="ChEBI" id="CHEBI:29105"/>
        <note>catalytic</note>
    </ligand>
</feature>
<dbReference type="GO" id="GO:0008270">
    <property type="term" value="F:zinc ion binding"/>
    <property type="evidence" value="ECO:0007669"/>
    <property type="project" value="UniProtKB-UniRule"/>
</dbReference>
<protein>
    <recommendedName>
        <fullName evidence="8">tRNA-specific adenosine deaminase</fullName>
        <ecNumber evidence="8">3.5.4.33</ecNumber>
    </recommendedName>
</protein>
<evidence type="ECO:0000313" key="11">
    <source>
        <dbReference type="Proteomes" id="UP000027997"/>
    </source>
</evidence>
<evidence type="ECO:0000256" key="3">
    <source>
        <dbReference type="ARBA" id="ARBA00022694"/>
    </source>
</evidence>
<dbReference type="InterPro" id="IPR016192">
    <property type="entry name" value="APOBEC/CMP_deaminase_Zn-bd"/>
</dbReference>
<reference evidence="10 11" key="1">
    <citation type="submission" date="2014-06" db="EMBL/GenBank/DDBJ databases">
        <title>Whole Genome Sequences of Three Symbiotic Endozoicomonas Bacteria.</title>
        <authorList>
            <person name="Neave M.J."/>
            <person name="Apprill A."/>
            <person name="Voolstra C.R."/>
        </authorList>
    </citation>
    <scope>NUCLEOTIDE SEQUENCE [LARGE SCALE GENOMIC DNA]</scope>
    <source>
        <strain evidence="10 11">DSM 22380</strain>
    </source>
</reference>
<dbReference type="Gene3D" id="3.40.140.10">
    <property type="entry name" value="Cytidine Deaminase, domain 2"/>
    <property type="match status" value="1"/>
</dbReference>
<feature type="active site" description="Proton donor" evidence="8">
    <location>
        <position position="54"/>
    </location>
</feature>
<dbReference type="HAMAP" id="MF_00972">
    <property type="entry name" value="tRNA_aden_deaminase"/>
    <property type="match status" value="1"/>
</dbReference>
<organism evidence="10 11">
    <name type="scientific">Endozoicomonas elysicola</name>
    <dbReference type="NCBI Taxonomy" id="305900"/>
    <lineage>
        <taxon>Bacteria</taxon>
        <taxon>Pseudomonadati</taxon>
        <taxon>Pseudomonadota</taxon>
        <taxon>Gammaproteobacteria</taxon>
        <taxon>Oceanospirillales</taxon>
        <taxon>Endozoicomonadaceae</taxon>
        <taxon>Endozoicomonas</taxon>
    </lineage>
</organism>
<feature type="binding site" evidence="8">
    <location>
        <position position="82"/>
    </location>
    <ligand>
        <name>Zn(2+)</name>
        <dbReference type="ChEBI" id="CHEBI:29105"/>
        <note>catalytic</note>
    </ligand>
</feature>
<keyword evidence="11" id="KW-1185">Reference proteome</keyword>
<evidence type="ECO:0000256" key="5">
    <source>
        <dbReference type="ARBA" id="ARBA00022801"/>
    </source>
</evidence>
<dbReference type="Proteomes" id="UP000027997">
    <property type="component" value="Unassembled WGS sequence"/>
</dbReference>
<accession>A0A081KA76</accession>